<comment type="subcellular location">
    <subcellularLocation>
        <location evidence="1">Periplasm</location>
    </subcellularLocation>
</comment>
<accession>A0A7C9PKM8</accession>
<dbReference type="Gene3D" id="2.60.40.420">
    <property type="entry name" value="Cupredoxins - blue copper proteins"/>
    <property type="match status" value="1"/>
</dbReference>
<protein>
    <submittedName>
        <fullName evidence="3">Methylamine utilization protein</fullName>
    </submittedName>
</protein>
<reference evidence="3 4" key="1">
    <citation type="submission" date="2020-02" db="EMBL/GenBank/DDBJ databases">
        <title>Ideonella bacterium strain TBM-1.</title>
        <authorList>
            <person name="Chen W.-M."/>
        </authorList>
    </citation>
    <scope>NUCLEOTIDE SEQUENCE [LARGE SCALE GENOMIC DNA]</scope>
    <source>
        <strain evidence="3 4">TBM-1</strain>
    </source>
</reference>
<dbReference type="Proteomes" id="UP000484255">
    <property type="component" value="Unassembled WGS sequence"/>
</dbReference>
<proteinExistence type="predicted"/>
<dbReference type="SUPFAM" id="SSF49503">
    <property type="entry name" value="Cupredoxins"/>
    <property type="match status" value="1"/>
</dbReference>
<dbReference type="RefSeq" id="WP_163459720.1">
    <property type="nucleotide sequence ID" value="NZ_JAAGOH010000043.1"/>
</dbReference>
<evidence type="ECO:0000313" key="4">
    <source>
        <dbReference type="Proteomes" id="UP000484255"/>
    </source>
</evidence>
<comment type="caution">
    <text evidence="3">The sequence shown here is derived from an EMBL/GenBank/DDBJ whole genome shotgun (WGS) entry which is preliminary data.</text>
</comment>
<evidence type="ECO:0000313" key="3">
    <source>
        <dbReference type="EMBL" id="NDY93691.1"/>
    </source>
</evidence>
<name>A0A7C9PKM8_9BURK</name>
<feature type="chain" id="PRO_5029001712" evidence="2">
    <location>
        <begin position="35"/>
        <end position="225"/>
    </location>
</feature>
<dbReference type="GO" id="GO:0042597">
    <property type="term" value="C:periplasmic space"/>
    <property type="evidence" value="ECO:0007669"/>
    <property type="project" value="UniProtKB-SubCell"/>
</dbReference>
<sequence length="225" mass="23920">MSRGTGPRRGGAGRALRHLVRAAVALAVAASARAGGAPLSVQVVDASGQPAAQVVVSVRLRERATPAPTPIPSVEITQQGMRFQPAVAIVTAGTRLRLTNRDTFDHHVRGTQGQSFEFRIAGTGEVAGPPKEGAEVIIQGGIGPIQLGCFIHSRMQAHLYVTDTPWVGLTDAQGRLTLPEVPEGAVAVQLWHPQQFLEQPPTFWRHGTQAAPLPLALSITPRSRR</sequence>
<evidence type="ECO:0000256" key="2">
    <source>
        <dbReference type="SAM" id="SignalP"/>
    </source>
</evidence>
<feature type="signal peptide" evidence="2">
    <location>
        <begin position="1"/>
        <end position="34"/>
    </location>
</feature>
<keyword evidence="2" id="KW-0732">Signal</keyword>
<gene>
    <name evidence="3" type="ORF">G3A44_21090</name>
</gene>
<keyword evidence="4" id="KW-1185">Reference proteome</keyword>
<evidence type="ECO:0000256" key="1">
    <source>
        <dbReference type="ARBA" id="ARBA00004418"/>
    </source>
</evidence>
<organism evidence="3 4">
    <name type="scientific">Ideonella livida</name>
    <dbReference type="NCBI Taxonomy" id="2707176"/>
    <lineage>
        <taxon>Bacteria</taxon>
        <taxon>Pseudomonadati</taxon>
        <taxon>Pseudomonadota</taxon>
        <taxon>Betaproteobacteria</taxon>
        <taxon>Burkholderiales</taxon>
        <taxon>Sphaerotilaceae</taxon>
        <taxon>Ideonella</taxon>
    </lineage>
</organism>
<dbReference type="EMBL" id="JAAGOH010000043">
    <property type="protein sequence ID" value="NDY93691.1"/>
    <property type="molecule type" value="Genomic_DNA"/>
</dbReference>
<dbReference type="InterPro" id="IPR008972">
    <property type="entry name" value="Cupredoxin"/>
</dbReference>
<dbReference type="AlphaFoldDB" id="A0A7C9PKM8"/>